<dbReference type="InterPro" id="IPR035067">
    <property type="entry name" value="V-type_ATPase_csu/dsu"/>
</dbReference>
<dbReference type="EMBL" id="DXDX01000060">
    <property type="protein sequence ID" value="HIY20874.1"/>
    <property type="molecule type" value="Genomic_DNA"/>
</dbReference>
<dbReference type="Gene3D" id="1.10.132.50">
    <property type="entry name" value="ATP synthase (C/AC39) subunit, domain 3"/>
    <property type="match status" value="1"/>
</dbReference>
<dbReference type="PANTHER" id="PTHR38682">
    <property type="entry name" value="V-TYPE ATP SYNTHASE SUBUNIT C"/>
    <property type="match status" value="1"/>
</dbReference>
<evidence type="ECO:0000256" key="2">
    <source>
        <dbReference type="ARBA" id="ARBA00022448"/>
    </source>
</evidence>
<dbReference type="Pfam" id="PF01992">
    <property type="entry name" value="vATP-synt_AC39"/>
    <property type="match status" value="1"/>
</dbReference>
<dbReference type="InterPro" id="IPR002843">
    <property type="entry name" value="ATPase_V0-cplx_csu/dsu"/>
</dbReference>
<name>A0A9D1Y779_9FIRM</name>
<comment type="similarity">
    <text evidence="1">Belongs to the V-ATPase V0D/AC39 subunit family.</text>
</comment>
<reference evidence="4" key="1">
    <citation type="journal article" date="2021" name="PeerJ">
        <title>Extensive microbial diversity within the chicken gut microbiome revealed by metagenomics and culture.</title>
        <authorList>
            <person name="Gilroy R."/>
            <person name="Ravi A."/>
            <person name="Getino M."/>
            <person name="Pursley I."/>
            <person name="Horton D.L."/>
            <person name="Alikhan N.F."/>
            <person name="Baker D."/>
            <person name="Gharbi K."/>
            <person name="Hall N."/>
            <person name="Watson M."/>
            <person name="Adriaenssens E.M."/>
            <person name="Foster-Nyarko E."/>
            <person name="Jarju S."/>
            <person name="Secka A."/>
            <person name="Antonio M."/>
            <person name="Oren A."/>
            <person name="Chaudhuri R.R."/>
            <person name="La Ragione R."/>
            <person name="Hildebrand F."/>
            <person name="Pallen M.J."/>
        </authorList>
    </citation>
    <scope>NUCLEOTIDE SEQUENCE</scope>
    <source>
        <strain evidence="4">ChiBcec16_6824</strain>
    </source>
</reference>
<evidence type="ECO:0000256" key="1">
    <source>
        <dbReference type="ARBA" id="ARBA00006709"/>
    </source>
</evidence>
<reference evidence="4" key="2">
    <citation type="submission" date="2021-04" db="EMBL/GenBank/DDBJ databases">
        <authorList>
            <person name="Gilroy R."/>
        </authorList>
    </citation>
    <scope>NUCLEOTIDE SEQUENCE</scope>
    <source>
        <strain evidence="4">ChiBcec16_6824</strain>
    </source>
</reference>
<evidence type="ECO:0000256" key="3">
    <source>
        <dbReference type="ARBA" id="ARBA00023065"/>
    </source>
</evidence>
<evidence type="ECO:0000313" key="5">
    <source>
        <dbReference type="Proteomes" id="UP000823868"/>
    </source>
</evidence>
<dbReference type="AlphaFoldDB" id="A0A9D1Y779"/>
<accession>A0A9D1Y779</accession>
<organism evidence="4 5">
    <name type="scientific">Candidatus Flavonifractor merdigallinarum</name>
    <dbReference type="NCBI Taxonomy" id="2838589"/>
    <lineage>
        <taxon>Bacteria</taxon>
        <taxon>Bacillati</taxon>
        <taxon>Bacillota</taxon>
        <taxon>Clostridia</taxon>
        <taxon>Eubacteriales</taxon>
        <taxon>Oscillospiraceae</taxon>
        <taxon>Flavonifractor</taxon>
    </lineage>
</organism>
<dbReference type="Proteomes" id="UP000823868">
    <property type="component" value="Unassembled WGS sequence"/>
</dbReference>
<dbReference type="InterPro" id="IPR050873">
    <property type="entry name" value="V-ATPase_V0D/AC39_subunit"/>
</dbReference>
<dbReference type="SUPFAM" id="SSF103486">
    <property type="entry name" value="V-type ATP synthase subunit C"/>
    <property type="match status" value="1"/>
</dbReference>
<dbReference type="PANTHER" id="PTHR38682:SF1">
    <property type="entry name" value="V-TYPE ATP SYNTHASE SUBUNIT C"/>
    <property type="match status" value="1"/>
</dbReference>
<evidence type="ECO:0000313" key="4">
    <source>
        <dbReference type="EMBL" id="HIY20874.1"/>
    </source>
</evidence>
<proteinExistence type="inferred from homology"/>
<keyword evidence="2" id="KW-0813">Transport</keyword>
<comment type="caution">
    <text evidence="4">The sequence shown here is derived from an EMBL/GenBank/DDBJ whole genome shotgun (WGS) entry which is preliminary data.</text>
</comment>
<dbReference type="InterPro" id="IPR036079">
    <property type="entry name" value="ATPase_csu/dsu_sf"/>
</dbReference>
<sequence length="329" mass="36060">MANIKDTDYLFLSTRVKCLECSLLTRERMERMLEVRTVEDAAKVLQECGYAEMAHVGQAELDQAIAQQRHKTMEDLSSVAPDPRLIDVFKIKYDYHNVKVILKADAMGVSPDRLLVDAGRIPAAALADGMRTELRGVSYTLRKAVSDARDMLSSTNDPQLADFILDRAYFAEMFELAKATGSKFLEGYVRISIDAANLRSLVRVLRMGKGPEFLRSVLFEGGNIHTARVLAATGGSLEELYATSALKEAAEAGAAALNGGGLTRFEKLCDDGVNAYLAGAKYVAFGEAPIIGYLAAKENEFTSVRIILTGRMAGLDADTIRERLREAYV</sequence>
<protein>
    <submittedName>
        <fullName evidence="4">V-type ATPase subunit</fullName>
    </submittedName>
</protein>
<gene>
    <name evidence="4" type="ORF">H9841_03100</name>
</gene>
<dbReference type="GO" id="GO:0046961">
    <property type="term" value="F:proton-transporting ATPase activity, rotational mechanism"/>
    <property type="evidence" value="ECO:0007669"/>
    <property type="project" value="InterPro"/>
</dbReference>
<dbReference type="Gene3D" id="1.20.1690.10">
    <property type="entry name" value="V-type ATP synthase subunit C domain"/>
    <property type="match status" value="2"/>
</dbReference>
<keyword evidence="3" id="KW-0406">Ion transport</keyword>
<dbReference type="InterPro" id="IPR044911">
    <property type="entry name" value="V-type_ATPase_csu/dsu_dom_3"/>
</dbReference>